<protein>
    <submittedName>
        <fullName evidence="1">Uncharacterized protein</fullName>
    </submittedName>
</protein>
<name>A0ABQ9WVY4_9EUKA</name>
<proteinExistence type="predicted"/>
<evidence type="ECO:0000313" key="1">
    <source>
        <dbReference type="EMBL" id="KAK2943657.1"/>
    </source>
</evidence>
<sequence length="183" mass="21340">MKIVSNPVWLSTPTGLTLLGIEDYNRQQAVHETVFQQVLAPSEKYIWHLCVNRSSIIDRDTSKHFLTLLAQILRICPYYQPAMDFVLNMPVLLSIPGCLTFFDDDSLIWSFLEDMVDTQQEWNRTQREVRQMWKTVCQMLKMEGFEDAIEAKLRNVKTPSFGVLIVAYSIRWNNLQGINLPRL</sequence>
<keyword evidence="2" id="KW-1185">Reference proteome</keyword>
<organism evidence="1 2">
    <name type="scientific">Blattamonas nauphoetae</name>
    <dbReference type="NCBI Taxonomy" id="2049346"/>
    <lineage>
        <taxon>Eukaryota</taxon>
        <taxon>Metamonada</taxon>
        <taxon>Preaxostyla</taxon>
        <taxon>Oxymonadida</taxon>
        <taxon>Blattamonas</taxon>
    </lineage>
</organism>
<gene>
    <name evidence="1" type="ORF">BLNAU_21405</name>
</gene>
<dbReference type="EMBL" id="JARBJD010000334">
    <property type="protein sequence ID" value="KAK2943657.1"/>
    <property type="molecule type" value="Genomic_DNA"/>
</dbReference>
<evidence type="ECO:0000313" key="2">
    <source>
        <dbReference type="Proteomes" id="UP001281761"/>
    </source>
</evidence>
<accession>A0ABQ9WVY4</accession>
<dbReference type="Proteomes" id="UP001281761">
    <property type="component" value="Unassembled WGS sequence"/>
</dbReference>
<reference evidence="1 2" key="1">
    <citation type="journal article" date="2022" name="bioRxiv">
        <title>Genomics of Preaxostyla Flagellates Illuminates Evolutionary Transitions and the Path Towards Mitochondrial Loss.</title>
        <authorList>
            <person name="Novak L.V.F."/>
            <person name="Treitli S.C."/>
            <person name="Pyrih J."/>
            <person name="Halakuc P."/>
            <person name="Pipaliya S.V."/>
            <person name="Vacek V."/>
            <person name="Brzon O."/>
            <person name="Soukal P."/>
            <person name="Eme L."/>
            <person name="Dacks J.B."/>
            <person name="Karnkowska A."/>
            <person name="Elias M."/>
            <person name="Hampl V."/>
        </authorList>
    </citation>
    <scope>NUCLEOTIDE SEQUENCE [LARGE SCALE GENOMIC DNA]</scope>
    <source>
        <strain evidence="1">NAU3</strain>
        <tissue evidence="1">Gut</tissue>
    </source>
</reference>
<comment type="caution">
    <text evidence="1">The sequence shown here is derived from an EMBL/GenBank/DDBJ whole genome shotgun (WGS) entry which is preliminary data.</text>
</comment>